<feature type="region of interest" description="Disordered" evidence="1">
    <location>
        <begin position="189"/>
        <end position="220"/>
    </location>
</feature>
<evidence type="ECO:0000313" key="2">
    <source>
        <dbReference type="EMBL" id="CAK9051137.1"/>
    </source>
</evidence>
<reference evidence="2 4" key="1">
    <citation type="submission" date="2024-02" db="EMBL/GenBank/DDBJ databases">
        <authorList>
            <person name="Chen Y."/>
            <person name="Shah S."/>
            <person name="Dougan E. K."/>
            <person name="Thang M."/>
            <person name="Chan C."/>
        </authorList>
    </citation>
    <scope>NUCLEOTIDE SEQUENCE [LARGE SCALE GENOMIC DNA]</scope>
</reference>
<gene>
    <name evidence="2" type="ORF">CCMP2556_LOCUS25999</name>
    <name evidence="3" type="ORF">CCMP2556_LOCUS28187</name>
</gene>
<evidence type="ECO:0000256" key="1">
    <source>
        <dbReference type="SAM" id="MobiDB-lite"/>
    </source>
</evidence>
<accession>A0ABP0MKB2</accession>
<dbReference type="EMBL" id="CAXAMN010017779">
    <property type="protein sequence ID" value="CAK9051137.1"/>
    <property type="molecule type" value="Genomic_DNA"/>
</dbReference>
<feature type="region of interest" description="Disordered" evidence="1">
    <location>
        <begin position="1"/>
        <end position="54"/>
    </location>
</feature>
<evidence type="ECO:0000313" key="3">
    <source>
        <dbReference type="EMBL" id="CAK9057064.1"/>
    </source>
</evidence>
<sequence>MVQEPDVKETMDEIPSPSTVYYPEKRDQPGGEEKKSGGGLVEIPGPTNLGVDVTDVPDIADKTAPRFRKGQHHITPNAIRCRARRIFTPRANGTYKVSDDIYNEWHGKGQPRKNLEDIFRSCGYDPESFVCEVEVLRREMQSTEFHIEAEFLTTNEMIEKGLSEKLQSVEVRKRAKWQEQGLGGLNLDLEGMDQSLEDPGVDQEESDQADSREGLASKRKSLGIPELDPDVLPSSVVQKYLTALAKRLAKMQLLFNKFDDADKLSDMQTRPLFCTSLVKR</sequence>
<dbReference type="EMBL" id="CAXAMN010021112">
    <property type="protein sequence ID" value="CAK9057064.1"/>
    <property type="molecule type" value="Genomic_DNA"/>
</dbReference>
<name>A0ABP0MKB2_9DINO</name>
<comment type="caution">
    <text evidence="2">The sequence shown here is derived from an EMBL/GenBank/DDBJ whole genome shotgun (WGS) entry which is preliminary data.</text>
</comment>
<evidence type="ECO:0000313" key="4">
    <source>
        <dbReference type="Proteomes" id="UP001642484"/>
    </source>
</evidence>
<keyword evidence="4" id="KW-1185">Reference proteome</keyword>
<proteinExistence type="predicted"/>
<feature type="compositionally biased region" description="Acidic residues" evidence="1">
    <location>
        <begin position="195"/>
        <end position="208"/>
    </location>
</feature>
<organism evidence="2 4">
    <name type="scientific">Durusdinium trenchii</name>
    <dbReference type="NCBI Taxonomy" id="1381693"/>
    <lineage>
        <taxon>Eukaryota</taxon>
        <taxon>Sar</taxon>
        <taxon>Alveolata</taxon>
        <taxon>Dinophyceae</taxon>
        <taxon>Suessiales</taxon>
        <taxon>Symbiodiniaceae</taxon>
        <taxon>Durusdinium</taxon>
    </lineage>
</organism>
<feature type="compositionally biased region" description="Basic and acidic residues" evidence="1">
    <location>
        <begin position="1"/>
        <end position="11"/>
    </location>
</feature>
<protein>
    <submittedName>
        <fullName evidence="2">Uncharacterized protein</fullName>
    </submittedName>
</protein>
<dbReference type="Proteomes" id="UP001642484">
    <property type="component" value="Unassembled WGS sequence"/>
</dbReference>
<feature type="compositionally biased region" description="Basic and acidic residues" evidence="1">
    <location>
        <begin position="23"/>
        <end position="36"/>
    </location>
</feature>